<dbReference type="InterPro" id="IPR003141">
    <property type="entry name" value="Pol/His_phosphatase_N"/>
</dbReference>
<evidence type="ECO:0000256" key="5">
    <source>
        <dbReference type="ARBA" id="ARBA00022679"/>
    </source>
</evidence>
<dbReference type="Pfam" id="PF02811">
    <property type="entry name" value="PHP"/>
    <property type="match status" value="1"/>
</dbReference>
<dbReference type="InterPro" id="IPR004365">
    <property type="entry name" value="NA-bd_OB_tRNA"/>
</dbReference>
<dbReference type="InterPro" id="IPR004013">
    <property type="entry name" value="PHP_dom"/>
</dbReference>
<dbReference type="AlphaFoldDB" id="A0AAW5B6L5"/>
<feature type="domain" description="Polymerase/histidinol phosphatase N-terminal" evidence="11">
    <location>
        <begin position="4"/>
        <end position="71"/>
    </location>
</feature>
<dbReference type="Pfam" id="PF01336">
    <property type="entry name" value="tRNA_anti-codon"/>
    <property type="match status" value="1"/>
</dbReference>
<reference evidence="12 13" key="1">
    <citation type="journal article" date="2022" name="Evol. Bioinform. Online">
        <title>Draft Genome Sequence of Oceanobacillus jordanicus Strain GSFE11, a Halotolerant Plant Growth-Promoting Bacterial Endophyte Isolated From the Jordan Valley.</title>
        <authorList>
            <person name="Alhindi T."/>
            <person name="Albdaiwi R."/>
        </authorList>
    </citation>
    <scope>NUCLEOTIDE SEQUENCE [LARGE SCALE GENOMIC DNA]</scope>
    <source>
        <strain evidence="12 13">GSFE11</strain>
    </source>
</reference>
<dbReference type="InterPro" id="IPR029460">
    <property type="entry name" value="DNAPol_HHH"/>
</dbReference>
<dbReference type="Gene3D" id="2.40.50.140">
    <property type="entry name" value="Nucleic acid-binding proteins"/>
    <property type="match status" value="1"/>
</dbReference>
<evidence type="ECO:0000256" key="8">
    <source>
        <dbReference type="ARBA" id="ARBA00022932"/>
    </source>
</evidence>
<dbReference type="GO" id="GO:0006260">
    <property type="term" value="P:DNA replication"/>
    <property type="evidence" value="ECO:0007669"/>
    <property type="project" value="UniProtKB-KW"/>
</dbReference>
<dbReference type="SUPFAM" id="SSF89550">
    <property type="entry name" value="PHP domain-like"/>
    <property type="match status" value="1"/>
</dbReference>
<dbReference type="Proteomes" id="UP001199631">
    <property type="component" value="Unassembled WGS sequence"/>
</dbReference>
<dbReference type="SMART" id="SM00481">
    <property type="entry name" value="POLIIIAc"/>
    <property type="match status" value="1"/>
</dbReference>
<dbReference type="InterPro" id="IPR041931">
    <property type="entry name" value="DNA_pol3_alpha_thumb_dom"/>
</dbReference>
<dbReference type="GO" id="GO:0003887">
    <property type="term" value="F:DNA-directed DNA polymerase activity"/>
    <property type="evidence" value="ECO:0007669"/>
    <property type="project" value="UniProtKB-KW"/>
</dbReference>
<name>A0AAW5B6L5_9BACI</name>
<dbReference type="GO" id="GO:0003676">
    <property type="term" value="F:nucleic acid binding"/>
    <property type="evidence" value="ECO:0007669"/>
    <property type="project" value="InterPro"/>
</dbReference>
<dbReference type="Pfam" id="PF07733">
    <property type="entry name" value="DNA_pol3_alpha"/>
    <property type="match status" value="1"/>
</dbReference>
<dbReference type="NCBIfam" id="NF004226">
    <property type="entry name" value="PRK05673.1"/>
    <property type="match status" value="1"/>
</dbReference>
<dbReference type="PANTHER" id="PTHR32294">
    <property type="entry name" value="DNA POLYMERASE III SUBUNIT ALPHA"/>
    <property type="match status" value="1"/>
</dbReference>
<dbReference type="NCBIfam" id="TIGR00594">
    <property type="entry name" value="polc"/>
    <property type="match status" value="1"/>
</dbReference>
<keyword evidence="5 12" id="KW-0808">Transferase</keyword>
<dbReference type="InterPro" id="IPR016195">
    <property type="entry name" value="Pol/histidinol_Pase-like"/>
</dbReference>
<dbReference type="RefSeq" id="WP_238020536.1">
    <property type="nucleotide sequence ID" value="NZ_JAIFZM010000011.1"/>
</dbReference>
<evidence type="ECO:0000259" key="11">
    <source>
        <dbReference type="SMART" id="SM00481"/>
    </source>
</evidence>
<dbReference type="InterPro" id="IPR004805">
    <property type="entry name" value="DnaE2/DnaE/PolC"/>
</dbReference>
<evidence type="ECO:0000313" key="12">
    <source>
        <dbReference type="EMBL" id="MCG3420159.1"/>
    </source>
</evidence>
<dbReference type="InterPro" id="IPR040982">
    <property type="entry name" value="DNA_pol3_finger"/>
</dbReference>
<dbReference type="InterPro" id="IPR011708">
    <property type="entry name" value="DNA_pol3_alpha_NTPase_dom"/>
</dbReference>
<evidence type="ECO:0000256" key="3">
    <source>
        <dbReference type="ARBA" id="ARBA00012417"/>
    </source>
</evidence>
<dbReference type="Gene3D" id="1.10.150.870">
    <property type="match status" value="1"/>
</dbReference>
<keyword evidence="7" id="KW-0235">DNA replication</keyword>
<gene>
    <name evidence="12" type="primary">dnaE</name>
    <name evidence="12" type="ORF">K3T81_13525</name>
</gene>
<dbReference type="GO" id="GO:0008408">
    <property type="term" value="F:3'-5' exonuclease activity"/>
    <property type="evidence" value="ECO:0007669"/>
    <property type="project" value="InterPro"/>
</dbReference>
<comment type="subcellular location">
    <subcellularLocation>
        <location evidence="1">Cytoplasm</location>
    </subcellularLocation>
</comment>
<comment type="caution">
    <text evidence="12">The sequence shown here is derived from an EMBL/GenBank/DDBJ whole genome shotgun (WGS) entry which is preliminary data.</text>
</comment>
<dbReference type="EC" id="2.7.7.7" evidence="3"/>
<evidence type="ECO:0000256" key="7">
    <source>
        <dbReference type="ARBA" id="ARBA00022705"/>
    </source>
</evidence>
<comment type="similarity">
    <text evidence="2">Belongs to the DNA polymerase type-C family. DnaE subfamily.</text>
</comment>
<keyword evidence="6 12" id="KW-0548">Nucleotidyltransferase</keyword>
<evidence type="ECO:0000256" key="6">
    <source>
        <dbReference type="ARBA" id="ARBA00022695"/>
    </source>
</evidence>
<organism evidence="12 13">
    <name type="scientific">Oceanobacillus jordanicus</name>
    <dbReference type="NCBI Taxonomy" id="2867266"/>
    <lineage>
        <taxon>Bacteria</taxon>
        <taxon>Bacillati</taxon>
        <taxon>Bacillota</taxon>
        <taxon>Bacilli</taxon>
        <taxon>Bacillales</taxon>
        <taxon>Bacillaceae</taxon>
        <taxon>Oceanobacillus</taxon>
    </lineage>
</organism>
<dbReference type="InterPro" id="IPR012340">
    <property type="entry name" value="NA-bd_OB-fold"/>
</dbReference>
<evidence type="ECO:0000256" key="10">
    <source>
        <dbReference type="ARBA" id="ARBA00049244"/>
    </source>
</evidence>
<accession>A0AAW5B6L5</accession>
<dbReference type="PANTHER" id="PTHR32294:SF0">
    <property type="entry name" value="DNA POLYMERASE III SUBUNIT ALPHA"/>
    <property type="match status" value="1"/>
</dbReference>
<dbReference type="CDD" id="cd04485">
    <property type="entry name" value="DnaE_OBF"/>
    <property type="match status" value="1"/>
</dbReference>
<dbReference type="Pfam" id="PF17657">
    <property type="entry name" value="DNA_pol3_finger"/>
    <property type="match status" value="1"/>
</dbReference>
<dbReference type="EMBL" id="JAIFZM010000011">
    <property type="protein sequence ID" value="MCG3420159.1"/>
    <property type="molecule type" value="Genomic_DNA"/>
</dbReference>
<evidence type="ECO:0000256" key="4">
    <source>
        <dbReference type="ARBA" id="ARBA00019114"/>
    </source>
</evidence>
<proteinExistence type="inferred from homology"/>
<dbReference type="GO" id="GO:0005737">
    <property type="term" value="C:cytoplasm"/>
    <property type="evidence" value="ECO:0007669"/>
    <property type="project" value="UniProtKB-SubCell"/>
</dbReference>
<evidence type="ECO:0000256" key="2">
    <source>
        <dbReference type="ARBA" id="ARBA00009496"/>
    </source>
</evidence>
<protein>
    <recommendedName>
        <fullName evidence="4">DNA polymerase III subunit alpha</fullName>
        <ecNumber evidence="3">2.7.7.7</ecNumber>
    </recommendedName>
</protein>
<evidence type="ECO:0000313" key="13">
    <source>
        <dbReference type="Proteomes" id="UP001199631"/>
    </source>
</evidence>
<dbReference type="Pfam" id="PF14579">
    <property type="entry name" value="HHH_6"/>
    <property type="match status" value="1"/>
</dbReference>
<evidence type="ECO:0000256" key="9">
    <source>
        <dbReference type="ARBA" id="ARBA00025611"/>
    </source>
</evidence>
<dbReference type="Gene3D" id="1.10.10.1600">
    <property type="entry name" value="Bacterial DNA polymerase III alpha subunit, thumb domain"/>
    <property type="match status" value="1"/>
</dbReference>
<dbReference type="SUPFAM" id="SSF160975">
    <property type="entry name" value="AF1531-like"/>
    <property type="match status" value="1"/>
</dbReference>
<dbReference type="Gene3D" id="3.20.20.140">
    <property type="entry name" value="Metal-dependent hydrolases"/>
    <property type="match status" value="1"/>
</dbReference>
<comment type="function">
    <text evidence="9">DNA polymerase III is a complex, multichain enzyme responsible for most of the replicative synthesis in bacteria. This DNA polymerase also exhibits 3' to 5' exonuclease activity. The alpha chain is the DNA polymerase.</text>
</comment>
<keyword evidence="8" id="KW-0239">DNA-directed DNA polymerase</keyword>
<evidence type="ECO:0000256" key="1">
    <source>
        <dbReference type="ARBA" id="ARBA00004496"/>
    </source>
</evidence>
<keyword evidence="13" id="KW-1185">Reference proteome</keyword>
<comment type="catalytic activity">
    <reaction evidence="10">
        <text>DNA(n) + a 2'-deoxyribonucleoside 5'-triphosphate = DNA(n+1) + diphosphate</text>
        <dbReference type="Rhea" id="RHEA:22508"/>
        <dbReference type="Rhea" id="RHEA-COMP:17339"/>
        <dbReference type="Rhea" id="RHEA-COMP:17340"/>
        <dbReference type="ChEBI" id="CHEBI:33019"/>
        <dbReference type="ChEBI" id="CHEBI:61560"/>
        <dbReference type="ChEBI" id="CHEBI:173112"/>
        <dbReference type="EC" id="2.7.7.7"/>
    </reaction>
</comment>
<sequence length="1123" mass="128373">MSYTHLQVRSGYSFFNSTITIEKLVQRASELNFDAIALTDENALYGTIPFYKACKEKGIKPIIGMIIQIEDEENNQEQCVLLAKSNTGYQSLIKISTWIQQQDKETIDAETLRHLAQDVVGIFTLSNSTFRTRVENETFEQLESYIKKWESLFEKEDFYLGIQDIRISNEEKMHSVLKTLNERAGVAVTAIHDVRYLHAQDDIVFDCLQSMKNGESWEWEGSQNGSGNSERYLTSSEEMEKSFHSFWPEVLLETEAIKQKCNVSIQFGKPLLPSFPVPDHTDAQTYLETKCFENLNKKYNPVTEEVKNRLEDELRIIAEMGFSDYFLIVADFIQYAKVNRIMVGPGRGSAAGSLVAYLLEIIDVDPIKYNLLFERFLNPERRTMPDIDIDFSDTRRDEVIEYVRGKYGDDHVAQIITFGTFAARSILREVMKTMEIDHQDTAYILKHIPLQAKLPIPELVKQSAELVSYIKQSPQLKTLFSIAARLEGLPRHVSTHAAGVVISEEALVEHIPLRPGTGTTKLTQFPMNELEELGLLKIDLLGLRNLSLIERVVRSIHFSYKKQVDVHNLEQGDAKTFSLLRNGKTNGVFQLESQGMQQVLRNLQPTSFEDIVAVNALYRPGPMEYIPTYIKRKNNKEQISYPHPDLAPILANTYGVLIYQEQIMQIANKIAGMSLGEADVLRRAISKKQEHVLQQQKEIFVQGCLQNGYDKAVGEEIFAWIVRFANYGFNRSHAVAYSIISYQLAFLKAHYPAAFFTELLSSVANQQEKMHQYIQEIKELGIQLAAPSINFSFGRFSVEGSGIRMGLSSIKGVGNQVVQEIIRVRKDAPFKDLFDFCLRVSHKIVNRKTLELLIMAGAFDETKANRASLLASIDRALEQGELFKEFQDQPSLFQDKIELEADYVEIEDFSPLKKLSDEKDLLGIYISSHPLHTYRDSLRRNGYLSISAALALEAKKEIQCTVMIQRIKTIRTKRGENMAFLTLNDETGDMDAVAFPELYRNSMKLMEEENVVMVKGRVEERNGTKQLLLSNLTSFEEVALEKTEKEERLFIRTTGEENEEDLKAIREIVKEHPGAVPIIVFRQKQRKSYKLDSEYFVDPSYKCVQALKQYFGDENIVLDKSAK</sequence>